<feature type="region of interest" description="Disordered" evidence="7">
    <location>
        <begin position="666"/>
        <end position="702"/>
    </location>
</feature>
<dbReference type="InterPro" id="IPR001764">
    <property type="entry name" value="Glyco_hydro_3_N"/>
</dbReference>
<feature type="compositionally biased region" description="Basic residues" evidence="7">
    <location>
        <begin position="811"/>
        <end position="820"/>
    </location>
</feature>
<evidence type="ECO:0000256" key="1">
    <source>
        <dbReference type="ARBA" id="ARBA00005336"/>
    </source>
</evidence>
<dbReference type="FunFam" id="2.60.40.10:FF:000495">
    <property type="entry name" value="Periplasmic beta-glucosidase"/>
    <property type="match status" value="1"/>
</dbReference>
<organism evidence="9 10">
    <name type="scientific">Cnuibacter physcomitrellae</name>
    <dbReference type="NCBI Taxonomy" id="1619308"/>
    <lineage>
        <taxon>Bacteria</taxon>
        <taxon>Bacillati</taxon>
        <taxon>Actinomycetota</taxon>
        <taxon>Actinomycetes</taxon>
        <taxon>Micrococcales</taxon>
        <taxon>Microbacteriaceae</taxon>
        <taxon>Cnuibacter</taxon>
    </lineage>
</organism>
<dbReference type="Pfam" id="PF01915">
    <property type="entry name" value="Glyco_hydro_3_C"/>
    <property type="match status" value="1"/>
</dbReference>
<dbReference type="Proteomes" id="UP000192775">
    <property type="component" value="Chromosome"/>
</dbReference>
<dbReference type="InterPro" id="IPR017853">
    <property type="entry name" value="GH"/>
</dbReference>
<dbReference type="AlphaFoldDB" id="A0A1X9LN55"/>
<dbReference type="RefSeq" id="WP_085020685.1">
    <property type="nucleotide sequence ID" value="NZ_BMHD01000001.1"/>
</dbReference>
<keyword evidence="3" id="KW-0119">Carbohydrate metabolism</keyword>
<proteinExistence type="inferred from homology"/>
<keyword evidence="10" id="KW-1185">Reference proteome</keyword>
<dbReference type="InterPro" id="IPR002772">
    <property type="entry name" value="Glyco_hydro_3_C"/>
</dbReference>
<name>A0A1X9LN55_9MICO</name>
<evidence type="ECO:0000313" key="9">
    <source>
        <dbReference type="EMBL" id="ARJ06547.1"/>
    </source>
</evidence>
<dbReference type="PANTHER" id="PTHR42715">
    <property type="entry name" value="BETA-GLUCOSIDASE"/>
    <property type="match status" value="1"/>
</dbReference>
<evidence type="ECO:0000256" key="2">
    <source>
        <dbReference type="ARBA" id="ARBA00022801"/>
    </source>
</evidence>
<keyword evidence="2 6" id="KW-0378">Hydrolase</keyword>
<dbReference type="Gene3D" id="2.60.40.10">
    <property type="entry name" value="Immunoglobulins"/>
    <property type="match status" value="1"/>
</dbReference>
<reference evidence="9 10" key="1">
    <citation type="submission" date="2017-04" db="EMBL/GenBank/DDBJ databases">
        <authorList>
            <person name="Afonso C.L."/>
            <person name="Miller P.J."/>
            <person name="Scott M.A."/>
            <person name="Spackman E."/>
            <person name="Goraichik I."/>
            <person name="Dimitrov K.M."/>
            <person name="Suarez D.L."/>
            <person name="Swayne D.E."/>
        </authorList>
    </citation>
    <scope>NUCLEOTIDE SEQUENCE [LARGE SCALE GENOMIC DNA]</scope>
    <source>
        <strain evidence="10">XA(T)</strain>
    </source>
</reference>
<feature type="compositionally biased region" description="Low complexity" evidence="7">
    <location>
        <begin position="683"/>
        <end position="696"/>
    </location>
</feature>
<dbReference type="InterPro" id="IPR036881">
    <property type="entry name" value="Glyco_hydro_3_C_sf"/>
</dbReference>
<dbReference type="Pfam" id="PF14310">
    <property type="entry name" value="Fn3-like"/>
    <property type="match status" value="1"/>
</dbReference>
<protein>
    <recommendedName>
        <fullName evidence="5">Exo-alpha-(1-&gt;6)-L-arabinopyranosidase</fullName>
    </recommendedName>
</protein>
<evidence type="ECO:0000256" key="7">
    <source>
        <dbReference type="SAM" id="MobiDB-lite"/>
    </source>
</evidence>
<comment type="similarity">
    <text evidence="1 6">Belongs to the glycosyl hydrolase 3 family.</text>
</comment>
<dbReference type="EMBL" id="CP020715">
    <property type="protein sequence ID" value="ARJ06547.1"/>
    <property type="molecule type" value="Genomic_DNA"/>
</dbReference>
<dbReference type="InterPro" id="IPR036962">
    <property type="entry name" value="Glyco_hydro_3_N_sf"/>
</dbReference>
<evidence type="ECO:0000259" key="8">
    <source>
        <dbReference type="SMART" id="SM01217"/>
    </source>
</evidence>
<dbReference type="GO" id="GO:0008422">
    <property type="term" value="F:beta-glucosidase activity"/>
    <property type="evidence" value="ECO:0007669"/>
    <property type="project" value="UniProtKB-ARBA"/>
</dbReference>
<dbReference type="Pfam" id="PF00933">
    <property type="entry name" value="Glyco_hydro_3"/>
    <property type="match status" value="1"/>
</dbReference>
<evidence type="ECO:0000256" key="4">
    <source>
        <dbReference type="ARBA" id="ARBA00058905"/>
    </source>
</evidence>
<dbReference type="SUPFAM" id="SSF51445">
    <property type="entry name" value="(Trans)glycosidases"/>
    <property type="match status" value="1"/>
</dbReference>
<dbReference type="GO" id="GO:0005975">
    <property type="term" value="P:carbohydrate metabolic process"/>
    <property type="evidence" value="ECO:0007669"/>
    <property type="project" value="InterPro"/>
</dbReference>
<evidence type="ECO:0000313" key="10">
    <source>
        <dbReference type="Proteomes" id="UP000192775"/>
    </source>
</evidence>
<dbReference type="Gene3D" id="3.40.50.1700">
    <property type="entry name" value="Glycoside hydrolase family 3 C-terminal domain"/>
    <property type="match status" value="1"/>
</dbReference>
<keyword evidence="6" id="KW-0326">Glycosidase</keyword>
<dbReference type="PANTHER" id="PTHR42715:SF10">
    <property type="entry name" value="BETA-GLUCOSIDASE"/>
    <property type="match status" value="1"/>
</dbReference>
<gene>
    <name evidence="9" type="ORF">B5808_15955</name>
</gene>
<dbReference type="SMART" id="SM01217">
    <property type="entry name" value="Fn3_like"/>
    <property type="match status" value="1"/>
</dbReference>
<accession>A0A1X9LN55</accession>
<dbReference type="STRING" id="1619308.B5808_15955"/>
<dbReference type="KEGG" id="cphy:B5808_15955"/>
<dbReference type="SUPFAM" id="SSF52279">
    <property type="entry name" value="Beta-D-glucan exohydrolase, C-terminal domain"/>
    <property type="match status" value="1"/>
</dbReference>
<dbReference type="InterPro" id="IPR013783">
    <property type="entry name" value="Ig-like_fold"/>
</dbReference>
<comment type="function">
    <text evidence="4">Catalyzes the hydrolysis of a non-reducing terminal alpha-L-arabinopyranosidic linkage in ginsenoside Rb2 (alpha-L-arabinopyranosyl-(1-&gt;6)-alpha-D-glucopyranosyl) to release alpha-D-glucopyranosyl (Rd). It is not able to hydrolyze alpha-L-arabinofuranosyl-(1-&gt;6)-alpha-D-glucopyranosyl (Rc).</text>
</comment>
<feature type="region of interest" description="Disordered" evidence="7">
    <location>
        <begin position="810"/>
        <end position="830"/>
    </location>
</feature>
<dbReference type="InterPro" id="IPR026891">
    <property type="entry name" value="Fn3-like"/>
</dbReference>
<dbReference type="InterPro" id="IPR050288">
    <property type="entry name" value="Cellulose_deg_GH3"/>
</dbReference>
<evidence type="ECO:0000256" key="5">
    <source>
        <dbReference type="ARBA" id="ARBA00074219"/>
    </source>
</evidence>
<dbReference type="InterPro" id="IPR019800">
    <property type="entry name" value="Glyco_hydro_3_AS"/>
</dbReference>
<sequence length="830" mass="88809">MIETRIRDLLSELTDAEKIALTAGADTWTTTAIPRLGIPSMRLGDGPHGVRRPREDAQMSMFDAHPATCFPTAVSLGSTWDPVLVRQVGEALGSEARDHGIGVLLGPGVNLKRTPVGGRNFEFFSEDPLVTSVLGGAWTSGVQSAGVGVSLKHLAANETERRRYGVDSIVDERALRELYLACFESIVTNERPATVMAAYNLLNGEHCTENRELLTTILRDEWGYEGVVVSDWGAVWDRTLSIPAGADLTMPGLGRDDDEGVLTALASGRLPREDLDAAVARILALVLSHADEASGDPHSVPSGADGHHFLARRVAAAGTVLLQNDGILPLRPGATVALIGAMADDPRYQGAGSSHVTPTRLDTLRVSLTEALGSDAVTYAPGYERLLGTSPPSRALIDEAVAHARAADVAVVVVGLPETFETEGVDRRHLRLPHAHTVLIDAVVRANPSTVVVLQNGSPVETPWRGEVAAVLEAYLGGQAGGSGLADVLTGAAEPGGRLAETFPERYDDHPVARLPDGPATIEYRESLYVGYRWFDSVKTPVAFPFGHGLSYTTFDWSDARVTPLPGGPPGSFAVEVTVTNRGARRGSDVVQVYVHAPSGAVFHPEQELCGFAKVELEPGAAERVRIELGPRAFQYWDAAAHGWRLEPGRFEIRIARSSRDVVWSDSVEVGDPHPEATTTHGSRSAASVPSSAPEAYRSPSAERRFPAADFAALLGRPLPPNRAPRPGEYTLDTAVLDMQDTLVGRLLLGTLVSQATRVFGIPAEGREARAIARAVASQLTLRLLRAGSGGRISRRLALRALAVLNALTRPRGRRRPGTRRRPDSAPPRI</sequence>
<dbReference type="PROSITE" id="PS00775">
    <property type="entry name" value="GLYCOSYL_HYDROL_F3"/>
    <property type="match status" value="1"/>
</dbReference>
<dbReference type="Gene3D" id="3.20.20.300">
    <property type="entry name" value="Glycoside hydrolase, family 3, N-terminal domain"/>
    <property type="match status" value="1"/>
</dbReference>
<dbReference type="PRINTS" id="PR00133">
    <property type="entry name" value="GLHYDRLASE3"/>
</dbReference>
<evidence type="ECO:0000256" key="3">
    <source>
        <dbReference type="ARBA" id="ARBA00023277"/>
    </source>
</evidence>
<feature type="domain" description="Fibronectin type III-like" evidence="8">
    <location>
        <begin position="589"/>
        <end position="659"/>
    </location>
</feature>
<evidence type="ECO:0000256" key="6">
    <source>
        <dbReference type="RuleBase" id="RU361161"/>
    </source>
</evidence>